<feature type="transmembrane region" description="Helical" evidence="11">
    <location>
        <begin position="364"/>
        <end position="382"/>
    </location>
</feature>
<dbReference type="GO" id="GO:0016020">
    <property type="term" value="C:membrane"/>
    <property type="evidence" value="ECO:0007669"/>
    <property type="project" value="InterPro"/>
</dbReference>
<evidence type="ECO:0000256" key="1">
    <source>
        <dbReference type="ARBA" id="ARBA00000085"/>
    </source>
</evidence>
<keyword evidence="5" id="KW-0547">Nucleotide-binding</keyword>
<dbReference type="Pfam" id="PF13424">
    <property type="entry name" value="TPR_12"/>
    <property type="match status" value="1"/>
</dbReference>
<dbReference type="InterPro" id="IPR050482">
    <property type="entry name" value="Sensor_HK_TwoCompSys"/>
</dbReference>
<dbReference type="AlphaFoldDB" id="A0A1G8EZB0"/>
<keyword evidence="6" id="KW-0418">Kinase</keyword>
<dbReference type="GO" id="GO:0000155">
    <property type="term" value="F:phosphorelay sensor kinase activity"/>
    <property type="evidence" value="ECO:0007669"/>
    <property type="project" value="InterPro"/>
</dbReference>
<dbReference type="InterPro" id="IPR003594">
    <property type="entry name" value="HATPase_dom"/>
</dbReference>
<gene>
    <name evidence="13" type="ORF">SAMN04489796_10488</name>
</gene>
<dbReference type="Pfam" id="PF07730">
    <property type="entry name" value="HisKA_3"/>
    <property type="match status" value="1"/>
</dbReference>
<dbReference type="InterPro" id="IPR036890">
    <property type="entry name" value="HATPase_C_sf"/>
</dbReference>
<evidence type="ECO:0000256" key="11">
    <source>
        <dbReference type="SAM" id="Phobius"/>
    </source>
</evidence>
<evidence type="ECO:0000256" key="4">
    <source>
        <dbReference type="ARBA" id="ARBA00022679"/>
    </source>
</evidence>
<accession>A0A1G8EZB0</accession>
<dbReference type="Gene3D" id="3.30.565.10">
    <property type="entry name" value="Histidine kinase-like ATPase, C-terminal domain"/>
    <property type="match status" value="1"/>
</dbReference>
<dbReference type="Proteomes" id="UP000199492">
    <property type="component" value="Unassembled WGS sequence"/>
</dbReference>
<dbReference type="GO" id="GO:0046983">
    <property type="term" value="F:protein dimerization activity"/>
    <property type="evidence" value="ECO:0007669"/>
    <property type="project" value="InterPro"/>
</dbReference>
<evidence type="ECO:0000256" key="10">
    <source>
        <dbReference type="SAM" id="Coils"/>
    </source>
</evidence>
<keyword evidence="4" id="KW-0808">Transferase</keyword>
<comment type="catalytic activity">
    <reaction evidence="1">
        <text>ATP + protein L-histidine = ADP + protein N-phospho-L-histidine.</text>
        <dbReference type="EC" id="2.7.13.3"/>
    </reaction>
</comment>
<sequence length="622" mass="70767">MELKCMTTNFKIILCFILLPLLCYSQKQKDSLLVIWENTKVSDTTRANAYRDFIYKNYFESKTDSAYALALRLLDFAEARQLKKQKADVLILLGEIEHIFGDNSKASKNFELSLNIFEELNNKRGQAKAINGLGISYKKVFNLDEAKLYYEKSLELSKEINDTLLISKTLVLIGNIYNWRYKSDEALGYYAESLKLAKAIHNKRAEASALINMSNSYIQKKDYKQSKTYIDDAIKIGDSLSSYNILSHAYRVLCHSYFKQMDYEKLISSADELLDYGQKASNNEMIGDAYYFLFEGYKGQRNFDLTVKYLELSKDNKTNTDDIITVKTLEKIKIDNHRTKDSLVNINKTLKTGMAYQKEKTNLFLAWGGSLAVLSVIAFVIYRNIKRKQHKAEKERQDEIDEKEKILKDLELSTIDAMIEGQEKERRRLAADLHDSVGATLAAAKLQFDYLVKHQNNNQDSEELTEKISTLLDNAYVEIRSMAHLKNSGVIAKNGLLPAVEKLANNASGINGLEIEVQSFGLDQRLDNSLEISIFRIIQELVTNLIKHAKATQATIHITNHSDNINIMVEDNGVGFNPKQLSKAKSKMGITSIDRRVESLDGKFTIESEISKGTTVIIDLPL</sequence>
<evidence type="ECO:0000259" key="12">
    <source>
        <dbReference type="PROSITE" id="PS50109"/>
    </source>
</evidence>
<dbReference type="PROSITE" id="PS50005">
    <property type="entry name" value="TPR"/>
    <property type="match status" value="1"/>
</dbReference>
<evidence type="ECO:0000313" key="13">
    <source>
        <dbReference type="EMBL" id="SDH75213.1"/>
    </source>
</evidence>
<dbReference type="CDD" id="cd16917">
    <property type="entry name" value="HATPase_UhpB-NarQ-NarX-like"/>
    <property type="match status" value="1"/>
</dbReference>
<keyword evidence="11" id="KW-1133">Transmembrane helix</keyword>
<evidence type="ECO:0000256" key="6">
    <source>
        <dbReference type="ARBA" id="ARBA00022777"/>
    </source>
</evidence>
<keyword evidence="7" id="KW-0067">ATP-binding</keyword>
<dbReference type="EC" id="2.7.13.3" evidence="2"/>
<dbReference type="EMBL" id="FNCZ01000004">
    <property type="protein sequence ID" value="SDH75213.1"/>
    <property type="molecule type" value="Genomic_DNA"/>
</dbReference>
<keyword evidence="3" id="KW-0597">Phosphoprotein</keyword>
<dbReference type="Gene3D" id="1.25.40.10">
    <property type="entry name" value="Tetratricopeptide repeat domain"/>
    <property type="match status" value="2"/>
</dbReference>
<dbReference type="PANTHER" id="PTHR24421:SF10">
    <property type="entry name" value="NITRATE_NITRITE SENSOR PROTEIN NARQ"/>
    <property type="match status" value="1"/>
</dbReference>
<dbReference type="SUPFAM" id="SSF55874">
    <property type="entry name" value="ATPase domain of HSP90 chaperone/DNA topoisomerase II/histidine kinase"/>
    <property type="match status" value="1"/>
</dbReference>
<dbReference type="PROSITE" id="PS50109">
    <property type="entry name" value="HIS_KIN"/>
    <property type="match status" value="1"/>
</dbReference>
<dbReference type="OrthoDB" id="9760839at2"/>
<evidence type="ECO:0000256" key="9">
    <source>
        <dbReference type="PROSITE-ProRule" id="PRU00339"/>
    </source>
</evidence>
<feature type="coiled-coil region" evidence="10">
    <location>
        <begin position="382"/>
        <end position="413"/>
    </location>
</feature>
<dbReference type="Pfam" id="PF13181">
    <property type="entry name" value="TPR_8"/>
    <property type="match status" value="1"/>
</dbReference>
<dbReference type="SMART" id="SM00028">
    <property type="entry name" value="TPR"/>
    <property type="match status" value="4"/>
</dbReference>
<dbReference type="STRING" id="262004.SAMN04489796_10488"/>
<dbReference type="InterPro" id="IPR019734">
    <property type="entry name" value="TPR_rpt"/>
</dbReference>
<keyword evidence="9" id="KW-0802">TPR repeat</keyword>
<keyword evidence="11" id="KW-0812">Transmembrane</keyword>
<keyword evidence="10" id="KW-0175">Coiled coil</keyword>
<feature type="repeat" description="TPR" evidence="9">
    <location>
        <begin position="127"/>
        <end position="160"/>
    </location>
</feature>
<reference evidence="14" key="1">
    <citation type="submission" date="2016-10" db="EMBL/GenBank/DDBJ databases">
        <authorList>
            <person name="Varghese N."/>
            <person name="Submissions S."/>
        </authorList>
    </citation>
    <scope>NUCLEOTIDE SEQUENCE [LARGE SCALE GENOMIC DNA]</scope>
    <source>
        <strain evidence="14">DSM 15363</strain>
    </source>
</reference>
<evidence type="ECO:0000256" key="7">
    <source>
        <dbReference type="ARBA" id="ARBA00022840"/>
    </source>
</evidence>
<keyword evidence="8" id="KW-0902">Two-component regulatory system</keyword>
<dbReference type="SUPFAM" id="SSF48452">
    <property type="entry name" value="TPR-like"/>
    <property type="match status" value="1"/>
</dbReference>
<dbReference type="InterPro" id="IPR011990">
    <property type="entry name" value="TPR-like_helical_dom_sf"/>
</dbReference>
<evidence type="ECO:0000256" key="8">
    <source>
        <dbReference type="ARBA" id="ARBA00023012"/>
    </source>
</evidence>
<protein>
    <recommendedName>
        <fullName evidence="2">histidine kinase</fullName>
        <ecNumber evidence="2">2.7.13.3</ecNumber>
    </recommendedName>
</protein>
<dbReference type="InterPro" id="IPR005467">
    <property type="entry name" value="His_kinase_dom"/>
</dbReference>
<organism evidence="13 14">
    <name type="scientific">Winogradskyella thalassocola</name>
    <dbReference type="NCBI Taxonomy" id="262004"/>
    <lineage>
        <taxon>Bacteria</taxon>
        <taxon>Pseudomonadati</taxon>
        <taxon>Bacteroidota</taxon>
        <taxon>Flavobacteriia</taxon>
        <taxon>Flavobacteriales</taxon>
        <taxon>Flavobacteriaceae</taxon>
        <taxon>Winogradskyella</taxon>
    </lineage>
</organism>
<feature type="domain" description="Histidine kinase" evidence="12">
    <location>
        <begin position="534"/>
        <end position="622"/>
    </location>
</feature>
<dbReference type="Gene3D" id="1.20.5.1930">
    <property type="match status" value="1"/>
</dbReference>
<name>A0A1G8EZB0_9FLAO</name>
<dbReference type="PANTHER" id="PTHR24421">
    <property type="entry name" value="NITRATE/NITRITE SENSOR PROTEIN NARX-RELATED"/>
    <property type="match status" value="1"/>
</dbReference>
<evidence type="ECO:0000313" key="14">
    <source>
        <dbReference type="Proteomes" id="UP000199492"/>
    </source>
</evidence>
<evidence type="ECO:0000256" key="2">
    <source>
        <dbReference type="ARBA" id="ARBA00012438"/>
    </source>
</evidence>
<evidence type="ECO:0000256" key="5">
    <source>
        <dbReference type="ARBA" id="ARBA00022741"/>
    </source>
</evidence>
<keyword evidence="14" id="KW-1185">Reference proteome</keyword>
<dbReference type="GO" id="GO:0005524">
    <property type="term" value="F:ATP binding"/>
    <property type="evidence" value="ECO:0007669"/>
    <property type="project" value="UniProtKB-KW"/>
</dbReference>
<evidence type="ECO:0000256" key="3">
    <source>
        <dbReference type="ARBA" id="ARBA00022553"/>
    </source>
</evidence>
<dbReference type="SMART" id="SM00387">
    <property type="entry name" value="HATPase_c"/>
    <property type="match status" value="1"/>
</dbReference>
<keyword evidence="11" id="KW-0472">Membrane</keyword>
<dbReference type="Pfam" id="PF02518">
    <property type="entry name" value="HATPase_c"/>
    <property type="match status" value="1"/>
</dbReference>
<proteinExistence type="predicted"/>
<dbReference type="InterPro" id="IPR011712">
    <property type="entry name" value="Sig_transdc_His_kin_sub3_dim/P"/>
</dbReference>